<evidence type="ECO:0000313" key="7">
    <source>
        <dbReference type="Proteomes" id="UP000273154"/>
    </source>
</evidence>
<dbReference type="Proteomes" id="UP000273154">
    <property type="component" value="Chromosome"/>
</dbReference>
<evidence type="ECO:0000256" key="4">
    <source>
        <dbReference type="ARBA" id="ARBA00023002"/>
    </source>
</evidence>
<dbReference type="PANTHER" id="PTHR43425">
    <property type="entry name" value="OXYGEN-INSENSITIVE NADPH NITROREDUCTASE"/>
    <property type="match status" value="1"/>
</dbReference>
<dbReference type="GeneID" id="88849274"/>
<dbReference type="SUPFAM" id="SSF55469">
    <property type="entry name" value="FMN-dependent nitroreductase-like"/>
    <property type="match status" value="1"/>
</dbReference>
<dbReference type="PANTHER" id="PTHR43425:SF2">
    <property type="entry name" value="OXYGEN-INSENSITIVE NADPH NITROREDUCTASE"/>
    <property type="match status" value="1"/>
</dbReference>
<sequence>MNEVMAQLTARTSTRAFTDEPISERDERAILEAACQAPTAGNQQLYSIIVARDPALKAALAHTCDDQPFIARAPLVLVFCIDVRRWWRGFGLVGADPRDPGVGDALLALEDVMCAAQNAVVAAGSLGIGSCYIGDILERREQQASLLGCPRYVVPAAMLVMGHPTPGQLARRKPRRFELEGVVFENRYQDLSDEDLRALLAQKEGHTADPDDGFEAWLAAFCRRKWNSGFSREMSASVARTLADFTYAANGTLEEPAATAGAAPDAAGEGKAR</sequence>
<evidence type="ECO:0000256" key="2">
    <source>
        <dbReference type="ARBA" id="ARBA00022630"/>
    </source>
</evidence>
<dbReference type="RefSeq" id="WP_126422460.1">
    <property type="nucleotide sequence ID" value="NZ_AP019367.1"/>
</dbReference>
<organism evidence="6 7">
    <name type="scientific">Parolsenella catena</name>
    <dbReference type="NCBI Taxonomy" id="2003188"/>
    <lineage>
        <taxon>Bacteria</taxon>
        <taxon>Bacillati</taxon>
        <taxon>Actinomycetota</taxon>
        <taxon>Coriobacteriia</taxon>
        <taxon>Coriobacteriales</taxon>
        <taxon>Atopobiaceae</taxon>
        <taxon>Parolsenella</taxon>
    </lineage>
</organism>
<feature type="domain" description="Nitroreductase" evidence="5">
    <location>
        <begin position="9"/>
        <end position="163"/>
    </location>
</feature>
<evidence type="ECO:0000259" key="5">
    <source>
        <dbReference type="Pfam" id="PF00881"/>
    </source>
</evidence>
<dbReference type="GO" id="GO:0016491">
    <property type="term" value="F:oxidoreductase activity"/>
    <property type="evidence" value="ECO:0007669"/>
    <property type="project" value="UniProtKB-KW"/>
</dbReference>
<gene>
    <name evidence="6" type="ORF">Pcatena_11350</name>
</gene>
<comment type="similarity">
    <text evidence="1">Belongs to the flavin oxidoreductase frp family.</text>
</comment>
<protein>
    <submittedName>
        <fullName evidence="6">Nitroreductase</fullName>
    </submittedName>
</protein>
<name>A0A3G9JYN4_9ACTN</name>
<dbReference type="OrthoDB" id="3181400at2"/>
<dbReference type="InterPro" id="IPR016446">
    <property type="entry name" value="Flavin_OxRdtase_Frp"/>
</dbReference>
<dbReference type="AlphaFoldDB" id="A0A3G9JYN4"/>
<evidence type="ECO:0000256" key="3">
    <source>
        <dbReference type="ARBA" id="ARBA00022643"/>
    </source>
</evidence>
<dbReference type="KEGG" id="pcat:Pcatena_11350"/>
<accession>A0A3G9JYN4</accession>
<dbReference type="EMBL" id="AP019367">
    <property type="protein sequence ID" value="BBH50548.1"/>
    <property type="molecule type" value="Genomic_DNA"/>
</dbReference>
<dbReference type="InterPro" id="IPR000415">
    <property type="entry name" value="Nitroreductase-like"/>
</dbReference>
<keyword evidence="3" id="KW-0288">FMN</keyword>
<evidence type="ECO:0000256" key="1">
    <source>
        <dbReference type="ARBA" id="ARBA00008366"/>
    </source>
</evidence>
<keyword evidence="4" id="KW-0560">Oxidoreductase</keyword>
<dbReference type="Gene3D" id="3.40.109.10">
    <property type="entry name" value="NADH Oxidase"/>
    <property type="match status" value="1"/>
</dbReference>
<dbReference type="Pfam" id="PF00881">
    <property type="entry name" value="Nitroreductase"/>
    <property type="match status" value="1"/>
</dbReference>
<dbReference type="InterPro" id="IPR029479">
    <property type="entry name" value="Nitroreductase"/>
</dbReference>
<evidence type="ECO:0000313" key="6">
    <source>
        <dbReference type="EMBL" id="BBH50548.1"/>
    </source>
</evidence>
<proteinExistence type="inferred from homology"/>
<keyword evidence="2" id="KW-0285">Flavoprotein</keyword>
<reference evidence="7" key="1">
    <citation type="submission" date="2018-11" db="EMBL/GenBank/DDBJ databases">
        <title>Comparative genomics of Parolsenella catena and Libanicoccus massiliensis: Reclassification of Libanicoccus massiliensis as Parolsenella massiliensis comb. nov.</title>
        <authorList>
            <person name="Sakamoto M."/>
            <person name="Ikeyama N."/>
            <person name="Murakami T."/>
            <person name="Mori H."/>
            <person name="Yuki M."/>
            <person name="Ohkuma M."/>
        </authorList>
    </citation>
    <scope>NUCLEOTIDE SEQUENCE [LARGE SCALE GENOMIC DNA]</scope>
    <source>
        <strain evidence="7">JCM 31932</strain>
    </source>
</reference>
<keyword evidence="7" id="KW-1185">Reference proteome</keyword>